<organism evidence="1 2">
    <name type="scientific">Eretmocerus hayati</name>
    <dbReference type="NCBI Taxonomy" id="131215"/>
    <lineage>
        <taxon>Eukaryota</taxon>
        <taxon>Metazoa</taxon>
        <taxon>Ecdysozoa</taxon>
        <taxon>Arthropoda</taxon>
        <taxon>Hexapoda</taxon>
        <taxon>Insecta</taxon>
        <taxon>Pterygota</taxon>
        <taxon>Neoptera</taxon>
        <taxon>Endopterygota</taxon>
        <taxon>Hymenoptera</taxon>
        <taxon>Apocrita</taxon>
        <taxon>Proctotrupomorpha</taxon>
        <taxon>Chalcidoidea</taxon>
        <taxon>Aphelinidae</taxon>
        <taxon>Aphelininae</taxon>
        <taxon>Eretmocerus</taxon>
    </lineage>
</organism>
<reference evidence="1" key="1">
    <citation type="submission" date="2023-04" db="EMBL/GenBank/DDBJ databases">
        <title>A chromosome-level genome assembly of the parasitoid wasp Eretmocerus hayati.</title>
        <authorList>
            <person name="Zhong Y."/>
            <person name="Liu S."/>
            <person name="Liu Y."/>
        </authorList>
    </citation>
    <scope>NUCLEOTIDE SEQUENCE</scope>
    <source>
        <strain evidence="1">ZJU_SS_LIU_2023</strain>
    </source>
</reference>
<keyword evidence="2" id="KW-1185">Reference proteome</keyword>
<comment type="caution">
    <text evidence="1">The sequence shown here is derived from an EMBL/GenBank/DDBJ whole genome shotgun (WGS) entry which is preliminary data.</text>
</comment>
<name>A0ACC2NFM4_9HYME</name>
<accession>A0ACC2NFM4</accession>
<sequence>MSGSRPCDFNLKLYGKGRASDALIQHRITALGNEIFNCSGNSRLMRNKVPALQALRRRFLEALKNRSTRSSEESEDSDNEDTPTLRELEEKLTHINQVMVKNRRDRAFCHYQIARLEAEIGALYDAQDYYRVPWLRSTDEEDLEVLGYENTLVDEWIYGKLRDLKEQKKNFTEWRDELLYEAPKLRKDYYEVENTFCQEHDRLDQLRSGSKGQHQAQSHAEDRNHQRSPTSPPFITKTAKPKIAKLPFGLRHLYTFQRCEQATKECERATEGNPDIFTPSCTDDSSTISSIE</sequence>
<protein>
    <submittedName>
        <fullName evidence="1">Uncharacterized protein</fullName>
    </submittedName>
</protein>
<evidence type="ECO:0000313" key="1">
    <source>
        <dbReference type="EMBL" id="KAJ8670044.1"/>
    </source>
</evidence>
<proteinExistence type="predicted"/>
<dbReference type="EMBL" id="CM056743">
    <property type="protein sequence ID" value="KAJ8670044.1"/>
    <property type="molecule type" value="Genomic_DNA"/>
</dbReference>
<gene>
    <name evidence="1" type="ORF">QAD02_001303</name>
</gene>
<dbReference type="Proteomes" id="UP001239111">
    <property type="component" value="Chromosome 3"/>
</dbReference>
<evidence type="ECO:0000313" key="2">
    <source>
        <dbReference type="Proteomes" id="UP001239111"/>
    </source>
</evidence>